<feature type="active site" description="Nucleophile" evidence="8">
    <location>
        <position position="45"/>
    </location>
</feature>
<keyword evidence="14" id="KW-1185">Reference proteome</keyword>
<dbReference type="InterPro" id="IPR036453">
    <property type="entry name" value="GluRdtase_dimer_dom_sf"/>
</dbReference>
<dbReference type="Pfam" id="PF00745">
    <property type="entry name" value="GlutR_dimer"/>
    <property type="match status" value="1"/>
</dbReference>
<feature type="binding site" evidence="8">
    <location>
        <position position="104"/>
    </location>
    <ligand>
        <name>substrate</name>
    </ligand>
</feature>
<keyword evidence="5 8" id="KW-0560">Oxidoreductase</keyword>
<name>A0ABP8VCF4_9PSEU</name>
<dbReference type="InterPro" id="IPR006151">
    <property type="entry name" value="Shikm_DH/Glu-tRNA_Rdtase"/>
</dbReference>
<dbReference type="Gene3D" id="3.40.50.720">
    <property type="entry name" value="NAD(P)-binding Rossmann-like Domain"/>
    <property type="match status" value="1"/>
</dbReference>
<feature type="site" description="Important for activity" evidence="8">
    <location>
        <position position="94"/>
    </location>
</feature>
<evidence type="ECO:0000256" key="8">
    <source>
        <dbReference type="HAMAP-Rule" id="MF_00087"/>
    </source>
</evidence>
<dbReference type="NCBIfam" id="NF000744">
    <property type="entry name" value="PRK00045.1-3"/>
    <property type="match status" value="1"/>
</dbReference>
<dbReference type="SUPFAM" id="SSF69742">
    <property type="entry name" value="Glutamyl tRNA-reductase catalytic, N-terminal domain"/>
    <property type="match status" value="1"/>
</dbReference>
<dbReference type="InterPro" id="IPR036343">
    <property type="entry name" value="GluRdtase_N_sf"/>
</dbReference>
<dbReference type="InterPro" id="IPR000343">
    <property type="entry name" value="4pyrrol_synth_GluRdtase"/>
</dbReference>
<accession>A0ABP8VCF4</accession>
<feature type="binding site" evidence="8">
    <location>
        <position position="115"/>
    </location>
    <ligand>
        <name>substrate</name>
    </ligand>
</feature>
<feature type="binding site" evidence="8">
    <location>
        <begin position="44"/>
        <end position="47"/>
    </location>
    <ligand>
        <name>substrate</name>
    </ligand>
</feature>
<dbReference type="PANTHER" id="PTHR43013">
    <property type="entry name" value="GLUTAMYL-TRNA REDUCTASE"/>
    <property type="match status" value="1"/>
</dbReference>
<dbReference type="CDD" id="cd05213">
    <property type="entry name" value="NAD_bind_Glutamyl_tRNA_reduct"/>
    <property type="match status" value="1"/>
</dbReference>
<dbReference type="Proteomes" id="UP001500192">
    <property type="component" value="Unassembled WGS sequence"/>
</dbReference>
<feature type="domain" description="Tetrapyrrole biosynthesis glutamyl-tRNA reductase dimerisation" evidence="10">
    <location>
        <begin position="314"/>
        <end position="412"/>
    </location>
</feature>
<dbReference type="InterPro" id="IPR015896">
    <property type="entry name" value="4pyrrol_synth_GluRdtase_dimer"/>
</dbReference>
<feature type="domain" description="Quinate/shikimate 5-dehydrogenase/glutamyl-tRNA reductase" evidence="11">
    <location>
        <begin position="167"/>
        <end position="295"/>
    </location>
</feature>
<evidence type="ECO:0000313" key="13">
    <source>
        <dbReference type="EMBL" id="GAA4658957.1"/>
    </source>
</evidence>
<dbReference type="EC" id="1.2.1.70" evidence="3 8"/>
<dbReference type="SUPFAM" id="SSF51735">
    <property type="entry name" value="NAD(P)-binding Rossmann-fold domains"/>
    <property type="match status" value="1"/>
</dbReference>
<dbReference type="PANTHER" id="PTHR43013:SF1">
    <property type="entry name" value="GLUTAMYL-TRNA REDUCTASE"/>
    <property type="match status" value="1"/>
</dbReference>
<evidence type="ECO:0000256" key="9">
    <source>
        <dbReference type="RuleBase" id="RU000584"/>
    </source>
</evidence>
<dbReference type="NCBIfam" id="TIGR01035">
    <property type="entry name" value="hemA"/>
    <property type="match status" value="1"/>
</dbReference>
<comment type="miscellaneous">
    <text evidence="8">During catalysis, the active site Cys acts as a nucleophile attacking the alpha-carbonyl group of tRNA-bound glutamate with the formation of a thioester intermediate between enzyme and glutamate, and the concomitant release of tRNA(Glu). The thioester intermediate is finally reduced by direct hydride transfer from NADPH, to form the product GSA.</text>
</comment>
<comment type="pathway">
    <text evidence="1 8 9">Porphyrin-containing compound metabolism; protoporphyrin-IX biosynthesis; 5-aminolevulinate from L-glutamyl-tRNA(Glu): step 1/2.</text>
</comment>
<comment type="caution">
    <text evidence="13">The sequence shown here is derived from an EMBL/GenBank/DDBJ whole genome shotgun (WGS) entry which is preliminary data.</text>
</comment>
<organism evidence="13 14">
    <name type="scientific">Amycolatopsis dongchuanensis</name>
    <dbReference type="NCBI Taxonomy" id="1070866"/>
    <lineage>
        <taxon>Bacteria</taxon>
        <taxon>Bacillati</taxon>
        <taxon>Actinomycetota</taxon>
        <taxon>Actinomycetes</taxon>
        <taxon>Pseudonocardiales</taxon>
        <taxon>Pseudonocardiaceae</taxon>
        <taxon>Amycolatopsis</taxon>
    </lineage>
</organism>
<evidence type="ECO:0000259" key="12">
    <source>
        <dbReference type="Pfam" id="PF05201"/>
    </source>
</evidence>
<feature type="binding site" evidence="8">
    <location>
        <begin position="180"/>
        <end position="185"/>
    </location>
    <ligand>
        <name>NADP(+)</name>
        <dbReference type="ChEBI" id="CHEBI:58349"/>
    </ligand>
</feature>
<dbReference type="SUPFAM" id="SSF69075">
    <property type="entry name" value="Glutamyl tRNA-reductase dimerization domain"/>
    <property type="match status" value="1"/>
</dbReference>
<evidence type="ECO:0000256" key="2">
    <source>
        <dbReference type="ARBA" id="ARBA00005916"/>
    </source>
</evidence>
<evidence type="ECO:0000256" key="6">
    <source>
        <dbReference type="ARBA" id="ARBA00023244"/>
    </source>
</evidence>
<proteinExistence type="inferred from homology"/>
<keyword evidence="4 8" id="KW-0521">NADP</keyword>
<keyword evidence="6 8" id="KW-0627">Porphyrin biosynthesis</keyword>
<dbReference type="InterPro" id="IPR018214">
    <property type="entry name" value="GluRdtase_CS"/>
</dbReference>
<comment type="function">
    <text evidence="8">Catalyzes the NADPH-dependent reduction of glutamyl-tRNA(Glu) to glutamate 1-semialdehyde (GSA).</text>
</comment>
<dbReference type="PROSITE" id="PS00747">
    <property type="entry name" value="GLUTR"/>
    <property type="match status" value="1"/>
</dbReference>
<comment type="domain">
    <text evidence="8">Possesses an unusual extended V-shaped dimeric structure with each monomer consisting of three distinct domains arranged along a curved 'spinal' alpha-helix. The N-terminal catalytic domain specifically recognizes the glutamate moiety of the substrate. The second domain is the NADPH-binding domain, and the third C-terminal domain is responsible for dimerization.</text>
</comment>
<reference evidence="14" key="1">
    <citation type="journal article" date="2019" name="Int. J. Syst. Evol. Microbiol.">
        <title>The Global Catalogue of Microorganisms (GCM) 10K type strain sequencing project: providing services to taxonomists for standard genome sequencing and annotation.</title>
        <authorList>
            <consortium name="The Broad Institute Genomics Platform"/>
            <consortium name="The Broad Institute Genome Sequencing Center for Infectious Disease"/>
            <person name="Wu L."/>
            <person name="Ma J."/>
        </authorList>
    </citation>
    <scope>NUCLEOTIDE SEQUENCE [LARGE SCALE GENOMIC DNA]</scope>
    <source>
        <strain evidence="14">JCM 18054</strain>
    </source>
</reference>
<feature type="binding site" evidence="8">
    <location>
        <begin position="109"/>
        <end position="111"/>
    </location>
    <ligand>
        <name>substrate</name>
    </ligand>
</feature>
<comment type="catalytic activity">
    <reaction evidence="7 8 9">
        <text>(S)-4-amino-5-oxopentanoate + tRNA(Glu) + NADP(+) = L-glutamyl-tRNA(Glu) + NADPH + H(+)</text>
        <dbReference type="Rhea" id="RHEA:12344"/>
        <dbReference type="Rhea" id="RHEA-COMP:9663"/>
        <dbReference type="Rhea" id="RHEA-COMP:9680"/>
        <dbReference type="ChEBI" id="CHEBI:15378"/>
        <dbReference type="ChEBI" id="CHEBI:57501"/>
        <dbReference type="ChEBI" id="CHEBI:57783"/>
        <dbReference type="ChEBI" id="CHEBI:58349"/>
        <dbReference type="ChEBI" id="CHEBI:78442"/>
        <dbReference type="ChEBI" id="CHEBI:78520"/>
        <dbReference type="EC" id="1.2.1.70"/>
    </reaction>
</comment>
<comment type="similarity">
    <text evidence="2 8 9">Belongs to the glutamyl-tRNA reductase family.</text>
</comment>
<dbReference type="InterPro" id="IPR036291">
    <property type="entry name" value="NAD(P)-bd_dom_sf"/>
</dbReference>
<sequence length="434" mass="46021">MGLSYRTADLRTLERAAIGADELEKVLHQLQQSQHVDEAMLVSTCNRIEVYAVVETFHGGLADVSEVLAQQAGCTPADLYDHLYVHYAGAAVEHIFSVASGLDSMVVGETQILGQVRNAYATAREAGTVGRTLHELIQTTLRVGKRVHSETGLDALGASVVSEALGEAPDLTGKHAVIVGAGSMGALSASQLRKAGIGRITVVNRTLENAQRLAANVSELGVPAVAAGMDELAVRLAEADLAVSCTGAQDVVLAAEHILPRHGRELVICDLGLPRDVDPAVAAVPDVRVVDLETVRRRMDDTGGRSSAKQIARATGIVLDEVREYLAGQRSAAVTPTVTALRKRAAEVVDAELLRLDHRLPGLEPGVRDEFARTVRRVVDKLLHAPTVRVKQLAADAQGTDYASALRELFELDPASPAVVASPSPQPNTDGESQ</sequence>
<dbReference type="HAMAP" id="MF_00087">
    <property type="entry name" value="Glu_tRNA_reductase"/>
    <property type="match status" value="1"/>
</dbReference>
<dbReference type="Pfam" id="PF01488">
    <property type="entry name" value="Shikimate_DH"/>
    <property type="match status" value="1"/>
</dbReference>
<evidence type="ECO:0000256" key="7">
    <source>
        <dbReference type="ARBA" id="ARBA00047464"/>
    </source>
</evidence>
<evidence type="ECO:0000259" key="11">
    <source>
        <dbReference type="Pfam" id="PF01488"/>
    </source>
</evidence>
<dbReference type="Pfam" id="PF05201">
    <property type="entry name" value="GlutR_N"/>
    <property type="match status" value="1"/>
</dbReference>
<evidence type="ECO:0000256" key="4">
    <source>
        <dbReference type="ARBA" id="ARBA00022857"/>
    </source>
</evidence>
<evidence type="ECO:0000256" key="5">
    <source>
        <dbReference type="ARBA" id="ARBA00023002"/>
    </source>
</evidence>
<feature type="domain" description="Glutamyl-tRNA reductase N-terminal" evidence="12">
    <location>
        <begin position="2"/>
        <end position="151"/>
    </location>
</feature>
<dbReference type="EMBL" id="BAABIB010000114">
    <property type="protein sequence ID" value="GAA4658957.1"/>
    <property type="molecule type" value="Genomic_DNA"/>
</dbReference>
<evidence type="ECO:0000256" key="3">
    <source>
        <dbReference type="ARBA" id="ARBA00012970"/>
    </source>
</evidence>
<evidence type="ECO:0000259" key="10">
    <source>
        <dbReference type="Pfam" id="PF00745"/>
    </source>
</evidence>
<dbReference type="InterPro" id="IPR015895">
    <property type="entry name" value="4pyrrol_synth_GluRdtase_N"/>
</dbReference>
<evidence type="ECO:0000256" key="1">
    <source>
        <dbReference type="ARBA" id="ARBA00005059"/>
    </source>
</evidence>
<evidence type="ECO:0000313" key="14">
    <source>
        <dbReference type="Proteomes" id="UP001500192"/>
    </source>
</evidence>
<dbReference type="Gene3D" id="3.30.460.30">
    <property type="entry name" value="Glutamyl-tRNA reductase, N-terminal domain"/>
    <property type="match status" value="1"/>
</dbReference>
<comment type="subunit">
    <text evidence="8">Homodimer.</text>
</comment>
<protein>
    <recommendedName>
        <fullName evidence="3 8">Glutamyl-tRNA reductase</fullName>
        <shortName evidence="8">GluTR</shortName>
        <ecNumber evidence="3 8">1.2.1.70</ecNumber>
    </recommendedName>
</protein>
<dbReference type="PIRSF" id="PIRSF000445">
    <property type="entry name" value="4pyrrol_synth_GluRdtase"/>
    <property type="match status" value="1"/>
</dbReference>
<gene>
    <name evidence="8" type="primary">hemA</name>
    <name evidence="13" type="ORF">GCM10023214_58130</name>
</gene>